<feature type="compositionally biased region" description="Low complexity" evidence="4">
    <location>
        <begin position="113"/>
        <end position="147"/>
    </location>
</feature>
<dbReference type="EMBL" id="JACOPN010000001">
    <property type="protein sequence ID" value="MBC5716106.1"/>
    <property type="molecule type" value="Genomic_DNA"/>
</dbReference>
<evidence type="ECO:0000256" key="3">
    <source>
        <dbReference type="PIRNR" id="PIRNR002070"/>
    </source>
</evidence>
<comment type="caution">
    <text evidence="5">The sequence shown here is derived from an EMBL/GenBank/DDBJ whole genome shotgun (WGS) entry which is preliminary data.</text>
</comment>
<dbReference type="InterPro" id="IPR000424">
    <property type="entry name" value="Primosome_PriB/ssb"/>
</dbReference>
<dbReference type="Gene3D" id="2.40.50.140">
    <property type="entry name" value="Nucleic acid-binding proteins"/>
    <property type="match status" value="1"/>
</dbReference>
<evidence type="ECO:0000256" key="4">
    <source>
        <dbReference type="SAM" id="MobiDB-lite"/>
    </source>
</evidence>
<dbReference type="PANTHER" id="PTHR10302">
    <property type="entry name" value="SINGLE-STRANDED DNA-BINDING PROTEIN"/>
    <property type="match status" value="1"/>
</dbReference>
<dbReference type="NCBIfam" id="TIGR00621">
    <property type="entry name" value="ssb"/>
    <property type="match status" value="1"/>
</dbReference>
<keyword evidence="6" id="KW-1185">Reference proteome</keyword>
<dbReference type="InterPro" id="IPR012340">
    <property type="entry name" value="NA-bd_OB-fold"/>
</dbReference>
<dbReference type="PIRSF" id="PIRSF002070">
    <property type="entry name" value="SSB"/>
    <property type="match status" value="1"/>
</dbReference>
<dbReference type="InterPro" id="IPR011344">
    <property type="entry name" value="ssDNA-bd"/>
</dbReference>
<dbReference type="AlphaFoldDB" id="A0A8J6J1Z1"/>
<reference evidence="5" key="1">
    <citation type="submission" date="2020-08" db="EMBL/GenBank/DDBJ databases">
        <title>Genome public.</title>
        <authorList>
            <person name="Liu C."/>
            <person name="Sun Q."/>
        </authorList>
    </citation>
    <scope>NUCLEOTIDE SEQUENCE</scope>
    <source>
        <strain evidence="5">BX5</strain>
    </source>
</reference>
<feature type="compositionally biased region" description="Acidic residues" evidence="4">
    <location>
        <begin position="155"/>
        <end position="164"/>
    </location>
</feature>
<dbReference type="Proteomes" id="UP000602260">
    <property type="component" value="Unassembled WGS sequence"/>
</dbReference>
<dbReference type="GO" id="GO:0003697">
    <property type="term" value="F:single-stranded DNA binding"/>
    <property type="evidence" value="ECO:0007669"/>
    <property type="project" value="UniProtKB-UniRule"/>
</dbReference>
<dbReference type="GO" id="GO:0006260">
    <property type="term" value="P:DNA replication"/>
    <property type="evidence" value="ECO:0007669"/>
    <property type="project" value="InterPro"/>
</dbReference>
<comment type="subunit">
    <text evidence="2">Homotetramer.</text>
</comment>
<feature type="region of interest" description="Disordered" evidence="4">
    <location>
        <begin position="103"/>
        <end position="164"/>
    </location>
</feature>
<evidence type="ECO:0000256" key="2">
    <source>
        <dbReference type="HAMAP-Rule" id="MF_00984"/>
    </source>
</evidence>
<dbReference type="GO" id="GO:0009295">
    <property type="term" value="C:nucleoid"/>
    <property type="evidence" value="ECO:0007669"/>
    <property type="project" value="TreeGrafter"/>
</dbReference>
<dbReference type="Pfam" id="PF00436">
    <property type="entry name" value="SSB"/>
    <property type="match status" value="1"/>
</dbReference>
<sequence length="164" mass="18158">MLNKIFIMGRLTRDPELRRTQTGTPVASFSLAVDRDFKDRNTGERTTDFIDCVAWRQTGEFVSRYFTKGRMAIVEGRLQIRDWTDKEGNKRRSAEVVADQVYFGDSKRDSENGGYSAGYSQQQGGYAPSNSGYSAPAAPSGYGAPPADGDQFAELSDDDGELPF</sequence>
<comment type="caution">
    <text evidence="2">Lacks conserved residue(s) required for the propagation of feature annotation.</text>
</comment>
<accession>A0A8J6J1Z1</accession>
<evidence type="ECO:0000256" key="1">
    <source>
        <dbReference type="ARBA" id="ARBA00023125"/>
    </source>
</evidence>
<organism evidence="5 6">
    <name type="scientific">Flintibacter faecis</name>
    <dbReference type="NCBI Taxonomy" id="2763047"/>
    <lineage>
        <taxon>Bacteria</taxon>
        <taxon>Bacillati</taxon>
        <taxon>Bacillota</taxon>
        <taxon>Clostridia</taxon>
        <taxon>Eubacteriales</taxon>
        <taxon>Flintibacter</taxon>
    </lineage>
</organism>
<proteinExistence type="inferred from homology"/>
<evidence type="ECO:0000313" key="6">
    <source>
        <dbReference type="Proteomes" id="UP000602260"/>
    </source>
</evidence>
<keyword evidence="1 2" id="KW-0238">DNA-binding</keyword>
<dbReference type="SUPFAM" id="SSF50249">
    <property type="entry name" value="Nucleic acid-binding proteins"/>
    <property type="match status" value="1"/>
</dbReference>
<protein>
    <recommendedName>
        <fullName evidence="2 3">Single-stranded DNA-binding protein</fullName>
        <shortName evidence="2">SSB</shortName>
    </recommendedName>
</protein>
<dbReference type="HAMAP" id="MF_00984">
    <property type="entry name" value="SSB"/>
    <property type="match status" value="1"/>
</dbReference>
<gene>
    <name evidence="5" type="primary">ssb</name>
    <name evidence="5" type="ORF">H8S55_01980</name>
</gene>
<dbReference type="PANTHER" id="PTHR10302:SF27">
    <property type="entry name" value="SINGLE-STRANDED DNA-BINDING PROTEIN"/>
    <property type="match status" value="1"/>
</dbReference>
<name>A0A8J6J1Z1_9FIRM</name>
<dbReference type="RefSeq" id="WP_186877582.1">
    <property type="nucleotide sequence ID" value="NZ_JACOPN010000001.1"/>
</dbReference>
<dbReference type="PROSITE" id="PS50935">
    <property type="entry name" value="SSB"/>
    <property type="match status" value="1"/>
</dbReference>
<dbReference type="CDD" id="cd04496">
    <property type="entry name" value="SSB_OBF"/>
    <property type="match status" value="1"/>
</dbReference>
<evidence type="ECO:0000313" key="5">
    <source>
        <dbReference type="EMBL" id="MBC5716106.1"/>
    </source>
</evidence>